<name>A0A919X7A2_9BACI</name>
<protein>
    <recommendedName>
        <fullName evidence="3">DUF3889 domain-containing protein</fullName>
    </recommendedName>
</protein>
<dbReference type="EMBL" id="BORP01000003">
    <property type="protein sequence ID" value="GIO27272.1"/>
    <property type="molecule type" value="Genomic_DNA"/>
</dbReference>
<evidence type="ECO:0000313" key="2">
    <source>
        <dbReference type="Proteomes" id="UP000676917"/>
    </source>
</evidence>
<evidence type="ECO:0000313" key="1">
    <source>
        <dbReference type="EMBL" id="GIO27272.1"/>
    </source>
</evidence>
<keyword evidence="2" id="KW-1185">Reference proteome</keyword>
<dbReference type="Proteomes" id="UP000676917">
    <property type="component" value="Unassembled WGS sequence"/>
</dbReference>
<organism evidence="1 2">
    <name type="scientific">Ornithinibacillus bavariensis</name>
    <dbReference type="NCBI Taxonomy" id="545502"/>
    <lineage>
        <taxon>Bacteria</taxon>
        <taxon>Bacillati</taxon>
        <taxon>Bacillota</taxon>
        <taxon>Bacilli</taxon>
        <taxon>Bacillales</taxon>
        <taxon>Bacillaceae</taxon>
        <taxon>Ornithinibacillus</taxon>
    </lineage>
</organism>
<evidence type="ECO:0008006" key="3">
    <source>
        <dbReference type="Google" id="ProtNLM"/>
    </source>
</evidence>
<dbReference type="Pfam" id="PF13028">
    <property type="entry name" value="DUF3889"/>
    <property type="match status" value="1"/>
</dbReference>
<accession>A0A919X7A2</accession>
<reference evidence="1" key="1">
    <citation type="submission" date="2021-03" db="EMBL/GenBank/DDBJ databases">
        <title>Antimicrobial resistance genes in bacteria isolated from Japanese honey, and their potential for conferring macrolide and lincosamide resistance in the American foulbrood pathogen Paenibacillus larvae.</title>
        <authorList>
            <person name="Okamoto M."/>
            <person name="Kumagai M."/>
            <person name="Kanamori H."/>
            <person name="Takamatsu D."/>
        </authorList>
    </citation>
    <scope>NUCLEOTIDE SEQUENCE</scope>
    <source>
        <strain evidence="1">J43TS3</strain>
    </source>
</reference>
<gene>
    <name evidence="1" type="ORF">J43TS3_18830</name>
</gene>
<dbReference type="Gene3D" id="3.10.450.390">
    <property type="entry name" value="Protein of unknown function DUF3889"/>
    <property type="match status" value="1"/>
</dbReference>
<proteinExistence type="predicted"/>
<dbReference type="InterPro" id="IPR024987">
    <property type="entry name" value="DUF3889"/>
</dbReference>
<dbReference type="AlphaFoldDB" id="A0A919X7A2"/>
<comment type="caution">
    <text evidence="1">The sequence shown here is derived from an EMBL/GenBank/DDBJ whole genome shotgun (WGS) entry which is preliminary data.</text>
</comment>
<sequence length="92" mass="10907">MEHTIDHVYSQKEVPSYAKWGRIAMEKTKERFPNAEIVDYLHIGREKGVNTSTETFKLWLEEPKKEFGVFVDITFNNLTEEIIRIKFREVSS</sequence>